<dbReference type="SUPFAM" id="SSF53756">
    <property type="entry name" value="UDP-Glycosyltransferase/glycogen phosphorylase"/>
    <property type="match status" value="1"/>
</dbReference>
<name>A0A9E6Y0V3_9ACTN</name>
<protein>
    <submittedName>
        <fullName evidence="2">D-inositol-3-phosphate glycosyltransferase</fullName>
        <ecNumber evidence="2">2.4.1.250</ecNumber>
    </submittedName>
</protein>
<feature type="compositionally biased region" description="Basic and acidic residues" evidence="1">
    <location>
        <begin position="404"/>
        <end position="414"/>
    </location>
</feature>
<dbReference type="GO" id="GO:0102710">
    <property type="term" value="F:D-inositol-3-phosphate glycosyltransferase activity"/>
    <property type="evidence" value="ECO:0007669"/>
    <property type="project" value="UniProtKB-EC"/>
</dbReference>
<dbReference type="Gene3D" id="3.40.50.2000">
    <property type="entry name" value="Glycogen Phosphorylase B"/>
    <property type="match status" value="2"/>
</dbReference>
<dbReference type="Proteomes" id="UP001162834">
    <property type="component" value="Chromosome"/>
</dbReference>
<keyword evidence="3" id="KW-1185">Reference proteome</keyword>
<sequence length="414" mass="42190">MRPDVALISPYPRPGIRHGGSSGVASYTANLAEALTGAGAGVTVVAPVEPGLPAEHRDGRVRVLRRFEAGPPWLVRAARAACATGAPTVHLQHETFLYGGPAAVPALVAALRRLRRGRPSSVVTMHHVVAAGAVDAQFTRLHRVRVPAAVARAGLAVVRESVRRHADAVVVHEPAFAEAVPGATVVPHGIESAAAAERAAARSRLGVRDDRLTVLCFGFVAPYKGLEPALEAGRLAGSGVEVVVAGGTHPRVGDAYAEVLRGAHGDHARFTGHVPDGDVAAWFAAADVALFAYPRPVSSSGALALALAHGTPVLMSPELATCAGAPAPLVAPREAPALAAVLRGLAADRSRLGALGAAAAAMAGDRGWPAVARRHLEVYAAAGTTRADARDVPGAAGTTLADAPGRRDVPGVVE</sequence>
<dbReference type="InterPro" id="IPR050194">
    <property type="entry name" value="Glycosyltransferase_grp1"/>
</dbReference>
<evidence type="ECO:0000256" key="1">
    <source>
        <dbReference type="SAM" id="MobiDB-lite"/>
    </source>
</evidence>
<gene>
    <name evidence="2" type="primary">mshA_16</name>
    <name evidence="2" type="ORF">DSM104329_04307</name>
</gene>
<keyword evidence="2" id="KW-0808">Transferase</keyword>
<dbReference type="EMBL" id="CP087164">
    <property type="protein sequence ID" value="UGS37886.1"/>
    <property type="molecule type" value="Genomic_DNA"/>
</dbReference>
<evidence type="ECO:0000313" key="2">
    <source>
        <dbReference type="EMBL" id="UGS37886.1"/>
    </source>
</evidence>
<dbReference type="RefSeq" id="WP_259311927.1">
    <property type="nucleotide sequence ID" value="NZ_CP087164.1"/>
</dbReference>
<dbReference type="PANTHER" id="PTHR45947:SF3">
    <property type="entry name" value="SULFOQUINOVOSYL TRANSFERASE SQD2"/>
    <property type="match status" value="1"/>
</dbReference>
<dbReference type="PANTHER" id="PTHR45947">
    <property type="entry name" value="SULFOQUINOVOSYL TRANSFERASE SQD2"/>
    <property type="match status" value="1"/>
</dbReference>
<dbReference type="KEGG" id="sbae:DSM104329_04307"/>
<keyword evidence="2" id="KW-0328">Glycosyltransferase</keyword>
<reference evidence="2" key="1">
    <citation type="journal article" date="2022" name="Int. J. Syst. Evol. Microbiol.">
        <title>Pseudomonas aegrilactucae sp. nov. and Pseudomonas morbosilactucae sp. nov., pathogens causing bacterial rot of lettuce in Japan.</title>
        <authorList>
            <person name="Sawada H."/>
            <person name="Fujikawa T."/>
            <person name="Satou M."/>
        </authorList>
    </citation>
    <scope>NUCLEOTIDE SEQUENCE</scope>
    <source>
        <strain evidence="2">0166_1</strain>
    </source>
</reference>
<evidence type="ECO:0000313" key="3">
    <source>
        <dbReference type="Proteomes" id="UP001162834"/>
    </source>
</evidence>
<organism evidence="2 3">
    <name type="scientific">Capillimicrobium parvum</name>
    <dbReference type="NCBI Taxonomy" id="2884022"/>
    <lineage>
        <taxon>Bacteria</taxon>
        <taxon>Bacillati</taxon>
        <taxon>Actinomycetota</taxon>
        <taxon>Thermoleophilia</taxon>
        <taxon>Solirubrobacterales</taxon>
        <taxon>Capillimicrobiaceae</taxon>
        <taxon>Capillimicrobium</taxon>
    </lineage>
</organism>
<proteinExistence type="predicted"/>
<dbReference type="EC" id="2.4.1.250" evidence="2"/>
<accession>A0A9E6Y0V3</accession>
<dbReference type="AlphaFoldDB" id="A0A9E6Y0V3"/>
<feature type="region of interest" description="Disordered" evidence="1">
    <location>
        <begin position="390"/>
        <end position="414"/>
    </location>
</feature>